<name>D8LB02_ECTSI</name>
<feature type="compositionally biased region" description="Low complexity" evidence="6">
    <location>
        <begin position="905"/>
        <end position="914"/>
    </location>
</feature>
<evidence type="ECO:0000313" key="9">
    <source>
        <dbReference type="Proteomes" id="UP000002630"/>
    </source>
</evidence>
<dbReference type="GO" id="GO:0004674">
    <property type="term" value="F:protein serine/threonine kinase activity"/>
    <property type="evidence" value="ECO:0007669"/>
    <property type="project" value="UniProtKB-KW"/>
</dbReference>
<feature type="compositionally biased region" description="Gly residues" evidence="6">
    <location>
        <begin position="561"/>
        <end position="570"/>
    </location>
</feature>
<keyword evidence="4" id="KW-0418">Kinase</keyword>
<feature type="compositionally biased region" description="Low complexity" evidence="6">
    <location>
        <begin position="691"/>
        <end position="720"/>
    </location>
</feature>
<feature type="region of interest" description="Disordered" evidence="6">
    <location>
        <begin position="751"/>
        <end position="832"/>
    </location>
</feature>
<keyword evidence="2" id="KW-0808">Transferase</keyword>
<dbReference type="PROSITE" id="PS50011">
    <property type="entry name" value="PROTEIN_KINASE_DOM"/>
    <property type="match status" value="1"/>
</dbReference>
<dbReference type="AlphaFoldDB" id="D8LB02"/>
<evidence type="ECO:0000256" key="6">
    <source>
        <dbReference type="SAM" id="MobiDB-lite"/>
    </source>
</evidence>
<reference evidence="8 9" key="1">
    <citation type="journal article" date="2010" name="Nature">
        <title>The Ectocarpus genome and the independent evolution of multicellularity in brown algae.</title>
        <authorList>
            <person name="Cock J.M."/>
            <person name="Sterck L."/>
            <person name="Rouze P."/>
            <person name="Scornet D."/>
            <person name="Allen A.E."/>
            <person name="Amoutzias G."/>
            <person name="Anthouard V."/>
            <person name="Artiguenave F."/>
            <person name="Aury J.M."/>
            <person name="Badger J.H."/>
            <person name="Beszteri B."/>
            <person name="Billiau K."/>
            <person name="Bonnet E."/>
            <person name="Bothwell J.H."/>
            <person name="Bowler C."/>
            <person name="Boyen C."/>
            <person name="Brownlee C."/>
            <person name="Carrano C.J."/>
            <person name="Charrier B."/>
            <person name="Cho G.Y."/>
            <person name="Coelho S.M."/>
            <person name="Collen J."/>
            <person name="Corre E."/>
            <person name="Da Silva C."/>
            <person name="Delage L."/>
            <person name="Delaroque N."/>
            <person name="Dittami S.M."/>
            <person name="Doulbeau S."/>
            <person name="Elias M."/>
            <person name="Farnham G."/>
            <person name="Gachon C.M."/>
            <person name="Gschloessl B."/>
            <person name="Heesch S."/>
            <person name="Jabbari K."/>
            <person name="Jubin C."/>
            <person name="Kawai H."/>
            <person name="Kimura K."/>
            <person name="Kloareg B."/>
            <person name="Kupper F.C."/>
            <person name="Lang D."/>
            <person name="Le Bail A."/>
            <person name="Leblanc C."/>
            <person name="Lerouge P."/>
            <person name="Lohr M."/>
            <person name="Lopez P.J."/>
            <person name="Martens C."/>
            <person name="Maumus F."/>
            <person name="Michel G."/>
            <person name="Miranda-Saavedra D."/>
            <person name="Morales J."/>
            <person name="Moreau H."/>
            <person name="Motomura T."/>
            <person name="Nagasato C."/>
            <person name="Napoli C.A."/>
            <person name="Nelson D.R."/>
            <person name="Nyvall-Collen P."/>
            <person name="Peters A.F."/>
            <person name="Pommier C."/>
            <person name="Potin P."/>
            <person name="Poulain J."/>
            <person name="Quesneville H."/>
            <person name="Read B."/>
            <person name="Rensing S.A."/>
            <person name="Ritter A."/>
            <person name="Rousvoal S."/>
            <person name="Samanta M."/>
            <person name="Samson G."/>
            <person name="Schroeder D.C."/>
            <person name="Segurens B."/>
            <person name="Strittmatter M."/>
            <person name="Tonon T."/>
            <person name="Tregear J.W."/>
            <person name="Valentin K."/>
            <person name="von Dassow P."/>
            <person name="Yamagishi T."/>
            <person name="Van de Peer Y."/>
            <person name="Wincker P."/>
        </authorList>
    </citation>
    <scope>NUCLEOTIDE SEQUENCE [LARGE SCALE GENOMIC DNA]</scope>
    <source>
        <strain evidence="9">Ec32 / CCAP1310/4</strain>
    </source>
</reference>
<feature type="compositionally biased region" description="Basic and acidic residues" evidence="6">
    <location>
        <begin position="623"/>
        <end position="633"/>
    </location>
</feature>
<protein>
    <recommendedName>
        <fullName evidence="7">Protein kinase domain-containing protein</fullName>
    </recommendedName>
</protein>
<feature type="compositionally biased region" description="Polar residues" evidence="6">
    <location>
        <begin position="25"/>
        <end position="38"/>
    </location>
</feature>
<feature type="region of interest" description="Disordered" evidence="6">
    <location>
        <begin position="473"/>
        <end position="720"/>
    </location>
</feature>
<feature type="compositionally biased region" description="Low complexity" evidence="6">
    <location>
        <begin position="635"/>
        <end position="654"/>
    </location>
</feature>
<dbReference type="GO" id="GO:0005737">
    <property type="term" value="C:cytoplasm"/>
    <property type="evidence" value="ECO:0007669"/>
    <property type="project" value="TreeGrafter"/>
</dbReference>
<dbReference type="CDD" id="cd14003">
    <property type="entry name" value="STKc_AMPK-like"/>
    <property type="match status" value="1"/>
</dbReference>
<dbReference type="Pfam" id="PF00069">
    <property type="entry name" value="Pkinase"/>
    <property type="match status" value="1"/>
</dbReference>
<feature type="compositionally biased region" description="Gly residues" evidence="6">
    <location>
        <begin position="519"/>
        <end position="533"/>
    </location>
</feature>
<keyword evidence="9" id="KW-1185">Reference proteome</keyword>
<dbReference type="GO" id="GO:0035556">
    <property type="term" value="P:intracellular signal transduction"/>
    <property type="evidence" value="ECO:0007669"/>
    <property type="project" value="TreeGrafter"/>
</dbReference>
<dbReference type="Proteomes" id="UP000002630">
    <property type="component" value="Linkage Group LG01"/>
</dbReference>
<feature type="region of interest" description="Disordered" evidence="6">
    <location>
        <begin position="1"/>
        <end position="43"/>
    </location>
</feature>
<dbReference type="EMBL" id="FN647682">
    <property type="protein sequence ID" value="CBN76511.1"/>
    <property type="molecule type" value="Genomic_DNA"/>
</dbReference>
<evidence type="ECO:0000256" key="5">
    <source>
        <dbReference type="ARBA" id="ARBA00022840"/>
    </source>
</evidence>
<dbReference type="InParanoid" id="D8LB02"/>
<dbReference type="OrthoDB" id="193931at2759"/>
<dbReference type="PANTHER" id="PTHR24346">
    <property type="entry name" value="MAP/MICROTUBULE AFFINITY-REGULATING KINASE"/>
    <property type="match status" value="1"/>
</dbReference>
<dbReference type="PROSITE" id="PS00108">
    <property type="entry name" value="PROTEIN_KINASE_ST"/>
    <property type="match status" value="1"/>
</dbReference>
<dbReference type="GO" id="GO:0005524">
    <property type="term" value="F:ATP binding"/>
    <property type="evidence" value="ECO:0007669"/>
    <property type="project" value="UniProtKB-KW"/>
</dbReference>
<feature type="compositionally biased region" description="Polar residues" evidence="6">
    <location>
        <begin position="579"/>
        <end position="600"/>
    </location>
</feature>
<evidence type="ECO:0000313" key="8">
    <source>
        <dbReference type="EMBL" id="CBN76511.1"/>
    </source>
</evidence>
<dbReference type="InterPro" id="IPR008271">
    <property type="entry name" value="Ser/Thr_kinase_AS"/>
</dbReference>
<sequence length="930" mass="94854">MVHAPHAAATRRRGSSVDPAMANRPNASSGAPASNQVPPNKRERQVGQFVLSKTMGEGTFGEVKLAVHTPTSERVAAKVLEKSRIKTIADVKRVSREIKILKRVRHPNVIALYEVMDTPSTIYFMMEHCDGGELFDYIVRHQRLQEGQACFFFRQLVDGIEYLHKHDVTHRDLKPENLLLQSSDDGWRLKIIDFGLSNTHEGGKLLQTACGSPCYAAPEMIAGERYQGPAADIWSCGVVLFTLVAGFLPFEDPNTSALYKKILSGSYEKPNWLSEGAKHLLALILNTDPTKRATVSVIRRDQWYVGAHPPAAKPKATPFPVVPCCRSHIDDKLLSRAITLARGGGRPGGGGGDKGEPTATAVEGAAAGLLSGRHDPVGTAYYLLLKRSGGGGGTHRAAASTVSRAGSCSGGGEAAGDKCYSCTDAARNPGKPFILFVDVELEVRGPLQAPVLVSRTTRAVRAATVGAAAAAAAARAPVQTQQEAGSAGGGGGKQAAAKKDGDETRVAALVERHPRNSRGWGGASGEGHQGVGQPGQNMTPRRPVPRLSFGGISRTAAAENIGGGGEGGKGTTRPLPSATVFTSQTARAHSGGDNQVSQQGAPADHSARNQPRCGGVGSGAPADHPRDPRRESNRSGSSSSSTSGSSAGGWNTAVAGGGGGGGALPRRPLTARSPLRSSAPTPRLSGDFSLARPRGSPVAAAAGSGGRSISSAGPSPRAAVGRVSSGVEVGRAPLRASLVPSAAAADSATARASSVPAGGARPSPALGVDSAPAAAATSPVLSVSTNRSTARQQPSLRVRLRNISSKPGVSTQRRLDPPEGTEAAGGSGVTATVRGAVRKSAAGPSLRPAPHCPPFSSASAGTAAALASTGGAMAGARDFWGKRASAKLEAGGASGGCVGGGGRSIGRVSSPGGPTFRAPPHASTSAAKCC</sequence>
<evidence type="ECO:0000256" key="4">
    <source>
        <dbReference type="ARBA" id="ARBA00022777"/>
    </source>
</evidence>
<dbReference type="SUPFAM" id="SSF56112">
    <property type="entry name" value="Protein kinase-like (PK-like)"/>
    <property type="match status" value="1"/>
</dbReference>
<keyword evidence="1" id="KW-0723">Serine/threonine-protein kinase</keyword>
<dbReference type="FunFam" id="1.10.510.10:FF:000571">
    <property type="entry name" value="Maternal embryonic leucine zipper kinase"/>
    <property type="match status" value="1"/>
</dbReference>
<dbReference type="STRING" id="2880.D8LB02"/>
<organism evidence="8 9">
    <name type="scientific">Ectocarpus siliculosus</name>
    <name type="common">Brown alga</name>
    <name type="synonym">Conferva siliculosa</name>
    <dbReference type="NCBI Taxonomy" id="2880"/>
    <lineage>
        <taxon>Eukaryota</taxon>
        <taxon>Sar</taxon>
        <taxon>Stramenopiles</taxon>
        <taxon>Ochrophyta</taxon>
        <taxon>PX clade</taxon>
        <taxon>Phaeophyceae</taxon>
        <taxon>Ectocarpales</taxon>
        <taxon>Ectocarpaceae</taxon>
        <taxon>Ectocarpus</taxon>
    </lineage>
</organism>
<feature type="region of interest" description="Disordered" evidence="6">
    <location>
        <begin position="890"/>
        <end position="930"/>
    </location>
</feature>
<gene>
    <name evidence="8" type="ORF">Esi_0000_0128</name>
</gene>
<dbReference type="OMA" id="VMGKFAY"/>
<dbReference type="eggNOG" id="KOG0583">
    <property type="taxonomic scope" value="Eukaryota"/>
</dbReference>
<evidence type="ECO:0000256" key="2">
    <source>
        <dbReference type="ARBA" id="ARBA00022679"/>
    </source>
</evidence>
<dbReference type="InterPro" id="IPR000719">
    <property type="entry name" value="Prot_kinase_dom"/>
</dbReference>
<keyword evidence="5" id="KW-0067">ATP-binding</keyword>
<keyword evidence="3" id="KW-0547">Nucleotide-binding</keyword>
<feature type="compositionally biased region" description="Basic and acidic residues" evidence="6">
    <location>
        <begin position="497"/>
        <end position="514"/>
    </location>
</feature>
<dbReference type="Gene3D" id="1.10.510.10">
    <property type="entry name" value="Transferase(Phosphotransferase) domain 1"/>
    <property type="match status" value="1"/>
</dbReference>
<feature type="compositionally biased region" description="Gly residues" evidence="6">
    <location>
        <begin position="892"/>
        <end position="904"/>
    </location>
</feature>
<evidence type="ECO:0000256" key="3">
    <source>
        <dbReference type="ARBA" id="ARBA00022741"/>
    </source>
</evidence>
<dbReference type="SMART" id="SM00220">
    <property type="entry name" value="S_TKc"/>
    <property type="match status" value="1"/>
</dbReference>
<feature type="compositionally biased region" description="Polar residues" evidence="6">
    <location>
        <begin position="802"/>
        <end position="812"/>
    </location>
</feature>
<feature type="compositionally biased region" description="Polar residues" evidence="6">
    <location>
        <begin position="779"/>
        <end position="795"/>
    </location>
</feature>
<proteinExistence type="predicted"/>
<dbReference type="PANTHER" id="PTHR24346:SF82">
    <property type="entry name" value="KP78A-RELATED"/>
    <property type="match status" value="1"/>
</dbReference>
<dbReference type="EMBL" id="FN649726">
    <property type="protein sequence ID" value="CBN76511.1"/>
    <property type="molecule type" value="Genomic_DNA"/>
</dbReference>
<dbReference type="InterPro" id="IPR011009">
    <property type="entry name" value="Kinase-like_dom_sf"/>
</dbReference>
<feature type="domain" description="Protein kinase" evidence="7">
    <location>
        <begin position="49"/>
        <end position="304"/>
    </location>
</feature>
<evidence type="ECO:0000256" key="1">
    <source>
        <dbReference type="ARBA" id="ARBA00022527"/>
    </source>
</evidence>
<evidence type="ECO:0000259" key="7">
    <source>
        <dbReference type="PROSITE" id="PS50011"/>
    </source>
</evidence>
<accession>D8LB02</accession>
<dbReference type="FunFam" id="3.30.200.20:FF:000003">
    <property type="entry name" value="Non-specific serine/threonine protein kinase"/>
    <property type="match status" value="1"/>
</dbReference>